<comment type="caution">
    <text evidence="1">The sequence shown here is derived from an EMBL/GenBank/DDBJ whole genome shotgun (WGS) entry which is preliminary data.</text>
</comment>
<keyword evidence="2" id="KW-1185">Reference proteome</keyword>
<evidence type="ECO:0000313" key="1">
    <source>
        <dbReference type="EMBL" id="KAG8655688.1"/>
    </source>
</evidence>
<gene>
    <name evidence="1" type="ORF">MANES_04G060401v8</name>
</gene>
<dbReference type="Proteomes" id="UP000091857">
    <property type="component" value="Chromosome 4"/>
</dbReference>
<evidence type="ECO:0000313" key="2">
    <source>
        <dbReference type="Proteomes" id="UP000091857"/>
    </source>
</evidence>
<name>A0ACB7HV65_MANES</name>
<reference evidence="2" key="1">
    <citation type="journal article" date="2016" name="Nat. Biotechnol.">
        <title>Sequencing wild and cultivated cassava and related species reveals extensive interspecific hybridization and genetic diversity.</title>
        <authorList>
            <person name="Bredeson J.V."/>
            <person name="Lyons J.B."/>
            <person name="Prochnik S.E."/>
            <person name="Wu G.A."/>
            <person name="Ha C.M."/>
            <person name="Edsinger-Gonzales E."/>
            <person name="Grimwood J."/>
            <person name="Schmutz J."/>
            <person name="Rabbi I.Y."/>
            <person name="Egesi C."/>
            <person name="Nauluvula P."/>
            <person name="Lebot V."/>
            <person name="Ndunguru J."/>
            <person name="Mkamilo G."/>
            <person name="Bart R.S."/>
            <person name="Setter T.L."/>
            <person name="Gleadow R.M."/>
            <person name="Kulakow P."/>
            <person name="Ferguson M.E."/>
            <person name="Rounsley S."/>
            <person name="Rokhsar D.S."/>
        </authorList>
    </citation>
    <scope>NUCLEOTIDE SEQUENCE [LARGE SCALE GENOMIC DNA]</scope>
    <source>
        <strain evidence="2">cv. AM560-2</strain>
    </source>
</reference>
<accession>A0ACB7HV65</accession>
<proteinExistence type="predicted"/>
<sequence length="362" mass="42230">MESLIYQYELFKMKSDETINQMYDRFIEIIGGMKSLRKTFTNEELLKKILRCLPKEWLPKREQVEEPSKMKKNIALRVAFEDTSEEEEEISEEELALVTRRIRKLLLQNKKFIPRKNFGKEKEESSKKEVVICYECNKPGHYKVDCPKLKKPIKKFKKKAFKATWDESSDTEEEDVGDEIANMCFMALEESSDEVTTLDDTTLYDDVVKFSYDELVGALKLMTDELEKSHKKNKILKCELASLKRESENSPKEPLPSNDLIEHILFVRGRSCNTRLDSGLCMFQRFGRRLCMWELSFYHFGETQVRPSKELSAAEPACGGSLRLPKPAPERGLSSLEGSFGRRKCRRTCMSFVSIWEFRPPM</sequence>
<dbReference type="EMBL" id="CM004390">
    <property type="protein sequence ID" value="KAG8655688.1"/>
    <property type="molecule type" value="Genomic_DNA"/>
</dbReference>
<protein>
    <submittedName>
        <fullName evidence="1">Uncharacterized protein</fullName>
    </submittedName>
</protein>
<organism evidence="1 2">
    <name type="scientific">Manihot esculenta</name>
    <name type="common">Cassava</name>
    <name type="synonym">Jatropha manihot</name>
    <dbReference type="NCBI Taxonomy" id="3983"/>
    <lineage>
        <taxon>Eukaryota</taxon>
        <taxon>Viridiplantae</taxon>
        <taxon>Streptophyta</taxon>
        <taxon>Embryophyta</taxon>
        <taxon>Tracheophyta</taxon>
        <taxon>Spermatophyta</taxon>
        <taxon>Magnoliopsida</taxon>
        <taxon>eudicotyledons</taxon>
        <taxon>Gunneridae</taxon>
        <taxon>Pentapetalae</taxon>
        <taxon>rosids</taxon>
        <taxon>fabids</taxon>
        <taxon>Malpighiales</taxon>
        <taxon>Euphorbiaceae</taxon>
        <taxon>Crotonoideae</taxon>
        <taxon>Manihoteae</taxon>
        <taxon>Manihot</taxon>
    </lineage>
</organism>